<dbReference type="SUPFAM" id="SSF56349">
    <property type="entry name" value="DNA breaking-rejoining enzymes"/>
    <property type="match status" value="1"/>
</dbReference>
<evidence type="ECO:0000256" key="2">
    <source>
        <dbReference type="SAM" id="MobiDB-lite"/>
    </source>
</evidence>
<keyword evidence="1" id="KW-0233">DNA recombination</keyword>
<dbReference type="Gene3D" id="1.10.443.10">
    <property type="entry name" value="Intergrase catalytic core"/>
    <property type="match status" value="1"/>
</dbReference>
<gene>
    <name evidence="3" type="ORF">ORY91_001781</name>
    <name evidence="4" type="ORF">V9W64_09920</name>
</gene>
<dbReference type="GO" id="GO:0003677">
    <property type="term" value="F:DNA binding"/>
    <property type="evidence" value="ECO:0007669"/>
    <property type="project" value="InterPro"/>
</dbReference>
<evidence type="ECO:0000256" key="1">
    <source>
        <dbReference type="ARBA" id="ARBA00023172"/>
    </source>
</evidence>
<evidence type="ECO:0000313" key="5">
    <source>
        <dbReference type="Proteomes" id="UP001149607"/>
    </source>
</evidence>
<organism evidence="3">
    <name type="scientific">Neisseria leonii</name>
    <dbReference type="NCBI Taxonomy" id="2995413"/>
    <lineage>
        <taxon>Bacteria</taxon>
        <taxon>Pseudomonadati</taxon>
        <taxon>Pseudomonadota</taxon>
        <taxon>Betaproteobacteria</taxon>
        <taxon>Neisseriales</taxon>
        <taxon>Neisseriaceae</taxon>
        <taxon>Neisseria</taxon>
    </lineage>
</organism>
<protein>
    <recommendedName>
        <fullName evidence="6">Tyr recombinase domain-containing protein</fullName>
    </recommendedName>
</protein>
<sequence length="101" mass="11523">MNIKTRYSSCSETEEKPYNPFRHTPSAVYTAIPRGGMDRARDKAGVDKQAFRFRDLRAKAATDKDELQGVEAARELLGHANRSMTLHYIRNRKGRLVTPTK</sequence>
<evidence type="ECO:0000313" key="3">
    <source>
        <dbReference type="EMBL" id="MDD9328358.1"/>
    </source>
</evidence>
<evidence type="ECO:0000313" key="4">
    <source>
        <dbReference type="EMBL" id="WWY02990.1"/>
    </source>
</evidence>
<dbReference type="InterPro" id="IPR011010">
    <property type="entry name" value="DNA_brk_join_enz"/>
</dbReference>
<dbReference type="EMBL" id="JAPQFL010000005">
    <property type="protein sequence ID" value="MDD9328358.1"/>
    <property type="molecule type" value="Genomic_DNA"/>
</dbReference>
<dbReference type="RefSeq" id="WP_274585444.1">
    <property type="nucleotide sequence ID" value="NZ_CP146598.1"/>
</dbReference>
<reference evidence="4" key="2">
    <citation type="submission" date="2024-02" db="EMBL/GenBank/DDBJ databases">
        <title>Neisseria leonii sp. nov.</title>
        <authorList>
            <person name="Boutroux M."/>
            <person name="Favre-Rochex S."/>
            <person name="Gorgette O."/>
            <person name="Touak G."/>
            <person name="Muhle E."/>
            <person name="Chesneau O."/>
            <person name="Clermont D."/>
            <person name="Rahi P."/>
        </authorList>
    </citation>
    <scope>NUCLEOTIDE SEQUENCE</scope>
    <source>
        <strain evidence="4">51.81</strain>
    </source>
</reference>
<dbReference type="AlphaFoldDB" id="A0A9X4EAF1"/>
<feature type="region of interest" description="Disordered" evidence="2">
    <location>
        <begin position="1"/>
        <end position="23"/>
    </location>
</feature>
<feature type="compositionally biased region" description="Polar residues" evidence="2">
    <location>
        <begin position="1"/>
        <end position="11"/>
    </location>
</feature>
<reference evidence="3" key="1">
    <citation type="submission" date="2022-10" db="EMBL/GenBank/DDBJ databases">
        <authorList>
            <person name="Boutroux M."/>
        </authorList>
    </citation>
    <scope>NUCLEOTIDE SEQUENCE</scope>
    <source>
        <strain evidence="3">51.81</strain>
    </source>
</reference>
<keyword evidence="5" id="KW-1185">Reference proteome</keyword>
<name>A0A9X4EAF1_9NEIS</name>
<evidence type="ECO:0008006" key="6">
    <source>
        <dbReference type="Google" id="ProtNLM"/>
    </source>
</evidence>
<proteinExistence type="predicted"/>
<dbReference type="InterPro" id="IPR013762">
    <property type="entry name" value="Integrase-like_cat_sf"/>
</dbReference>
<dbReference type="GO" id="GO:0006310">
    <property type="term" value="P:DNA recombination"/>
    <property type="evidence" value="ECO:0007669"/>
    <property type="project" value="UniProtKB-KW"/>
</dbReference>
<dbReference type="Proteomes" id="UP001149607">
    <property type="component" value="Chromosome"/>
</dbReference>
<accession>A0A9X4EAF1</accession>
<dbReference type="GO" id="GO:0015074">
    <property type="term" value="P:DNA integration"/>
    <property type="evidence" value="ECO:0007669"/>
    <property type="project" value="InterPro"/>
</dbReference>
<dbReference type="EMBL" id="CP146598">
    <property type="protein sequence ID" value="WWY02990.1"/>
    <property type="molecule type" value="Genomic_DNA"/>
</dbReference>